<comment type="caution">
    <text evidence="2">The sequence shown here is derived from an EMBL/GenBank/DDBJ whole genome shotgun (WGS) entry which is preliminary data.</text>
</comment>
<protein>
    <submittedName>
        <fullName evidence="2">Uncharacterized protein</fullName>
    </submittedName>
</protein>
<keyword evidence="1" id="KW-1133">Transmembrane helix</keyword>
<name>A0A9P3GSR1_9APHY</name>
<dbReference type="Gene3D" id="2.60.120.260">
    <property type="entry name" value="Galactose-binding domain-like"/>
    <property type="match status" value="1"/>
</dbReference>
<evidence type="ECO:0000256" key="1">
    <source>
        <dbReference type="SAM" id="Phobius"/>
    </source>
</evidence>
<accession>A0A9P3GSR1</accession>
<evidence type="ECO:0000313" key="2">
    <source>
        <dbReference type="EMBL" id="GJE98835.1"/>
    </source>
</evidence>
<keyword evidence="1" id="KW-0812">Transmembrane</keyword>
<dbReference type="AlphaFoldDB" id="A0A9P3GSR1"/>
<dbReference type="OrthoDB" id="3265734at2759"/>
<feature type="transmembrane region" description="Helical" evidence="1">
    <location>
        <begin position="164"/>
        <end position="187"/>
    </location>
</feature>
<evidence type="ECO:0000313" key="3">
    <source>
        <dbReference type="Proteomes" id="UP000703269"/>
    </source>
</evidence>
<keyword evidence="1" id="KW-0472">Membrane</keyword>
<proteinExistence type="predicted"/>
<keyword evidence="3" id="KW-1185">Reference proteome</keyword>
<dbReference type="EMBL" id="BPQB01000095">
    <property type="protein sequence ID" value="GJE98835.1"/>
    <property type="molecule type" value="Genomic_DNA"/>
</dbReference>
<gene>
    <name evidence="2" type="ORF">PsYK624_150720</name>
</gene>
<dbReference type="Proteomes" id="UP000703269">
    <property type="component" value="Unassembled WGS sequence"/>
</dbReference>
<reference evidence="2 3" key="1">
    <citation type="submission" date="2021-08" db="EMBL/GenBank/DDBJ databases">
        <title>Draft Genome Sequence of Phanerochaete sordida strain YK-624.</title>
        <authorList>
            <person name="Mori T."/>
            <person name="Dohra H."/>
            <person name="Suzuki T."/>
            <person name="Kawagishi H."/>
            <person name="Hirai H."/>
        </authorList>
    </citation>
    <scope>NUCLEOTIDE SEQUENCE [LARGE SCALE GENOMIC DNA]</scope>
    <source>
        <strain evidence="2 3">YK-624</strain>
    </source>
</reference>
<sequence>MADVLVDNTSPRILYNGAWTAATHPGDFNQTTTFTDQVGAGFNLTFVGTSITVWGCILPDADGFALFTIDDQKMLLRGDGNSTEYLPQILQFTSPALSAGQHVLLVSVPPPAGGAGTTYCFDYIQYTPADAAPALASVGVTVPTAASSPGADTGSGRAATSLGVVLPAVLVPCLLVIAALVGALFYMRRRRARKAPSPAPSERTASYVAPTPYAPFAGASMAEKDVKVVDKDGNPVFSSGASTISTEAPPTYISQ</sequence>
<organism evidence="2 3">
    <name type="scientific">Phanerochaete sordida</name>
    <dbReference type="NCBI Taxonomy" id="48140"/>
    <lineage>
        <taxon>Eukaryota</taxon>
        <taxon>Fungi</taxon>
        <taxon>Dikarya</taxon>
        <taxon>Basidiomycota</taxon>
        <taxon>Agaricomycotina</taxon>
        <taxon>Agaricomycetes</taxon>
        <taxon>Polyporales</taxon>
        <taxon>Phanerochaetaceae</taxon>
        <taxon>Phanerochaete</taxon>
    </lineage>
</organism>